<keyword evidence="3" id="KW-1185">Reference proteome</keyword>
<feature type="transmembrane region" description="Helical" evidence="1">
    <location>
        <begin position="6"/>
        <end position="28"/>
    </location>
</feature>
<keyword evidence="1" id="KW-1133">Transmembrane helix</keyword>
<evidence type="ECO:0000256" key="1">
    <source>
        <dbReference type="SAM" id="Phobius"/>
    </source>
</evidence>
<feature type="transmembrane region" description="Helical" evidence="1">
    <location>
        <begin position="35"/>
        <end position="54"/>
    </location>
</feature>
<feature type="transmembrane region" description="Helical" evidence="1">
    <location>
        <begin position="60"/>
        <end position="84"/>
    </location>
</feature>
<accession>A0A4S4FRV2</accession>
<keyword evidence="1" id="KW-0472">Membrane</keyword>
<feature type="transmembrane region" description="Helical" evidence="1">
    <location>
        <begin position="161"/>
        <end position="180"/>
    </location>
</feature>
<dbReference type="EMBL" id="SSSM01000002">
    <property type="protein sequence ID" value="THG32415.1"/>
    <property type="molecule type" value="Genomic_DNA"/>
</dbReference>
<dbReference type="Proteomes" id="UP000309133">
    <property type="component" value="Unassembled WGS sequence"/>
</dbReference>
<keyword evidence="1" id="KW-0812">Transmembrane</keyword>
<dbReference type="OrthoDB" id="3388334at2"/>
<reference evidence="2 3" key="1">
    <citation type="submission" date="2019-04" db="EMBL/GenBank/DDBJ databases">
        <authorList>
            <person name="Jiang L."/>
        </authorList>
    </citation>
    <scope>NUCLEOTIDE SEQUENCE [LARGE SCALE GENOMIC DNA]</scope>
    <source>
        <strain evidence="2 3">YIM 131853</strain>
    </source>
</reference>
<feature type="transmembrane region" description="Helical" evidence="1">
    <location>
        <begin position="121"/>
        <end position="141"/>
    </location>
</feature>
<sequence>MVGSVLLVLYWFALVATLGAAAALSVLAWRTPRAVFVYAATGLLGISLILAAVPTGESGFALQALVSILALGIAVLGGGPAAALSLRMASRGVAEGEHGGIIQDGGEVLRGGTAVGILERLAMAGVILAGFPEGIAVIVAIKGVGRFTELDAAATRERFIIGTFVSLIWAAAAIGVAILARS</sequence>
<evidence type="ECO:0000313" key="3">
    <source>
        <dbReference type="Proteomes" id="UP000309133"/>
    </source>
</evidence>
<organism evidence="2 3">
    <name type="scientific">Naasia lichenicola</name>
    <dbReference type="NCBI Taxonomy" id="2565933"/>
    <lineage>
        <taxon>Bacteria</taxon>
        <taxon>Bacillati</taxon>
        <taxon>Actinomycetota</taxon>
        <taxon>Actinomycetes</taxon>
        <taxon>Micrococcales</taxon>
        <taxon>Microbacteriaceae</taxon>
        <taxon>Naasia</taxon>
    </lineage>
</organism>
<comment type="caution">
    <text evidence="2">The sequence shown here is derived from an EMBL/GenBank/DDBJ whole genome shotgun (WGS) entry which is preliminary data.</text>
</comment>
<protein>
    <submittedName>
        <fullName evidence="2">Uncharacterized protein</fullName>
    </submittedName>
</protein>
<dbReference type="AlphaFoldDB" id="A0A4S4FRV2"/>
<evidence type="ECO:0000313" key="2">
    <source>
        <dbReference type="EMBL" id="THG32415.1"/>
    </source>
</evidence>
<gene>
    <name evidence="2" type="ORF">E6C64_04325</name>
</gene>
<proteinExistence type="predicted"/>
<name>A0A4S4FRV2_9MICO</name>